<evidence type="ECO:0000259" key="5">
    <source>
        <dbReference type="Pfam" id="PF00496"/>
    </source>
</evidence>
<proteinExistence type="inferred from homology"/>
<keyword evidence="7" id="KW-1185">Reference proteome</keyword>
<dbReference type="GO" id="GO:0015833">
    <property type="term" value="P:peptide transport"/>
    <property type="evidence" value="ECO:0007669"/>
    <property type="project" value="TreeGrafter"/>
</dbReference>
<dbReference type="PANTHER" id="PTHR30290">
    <property type="entry name" value="PERIPLASMIC BINDING COMPONENT OF ABC TRANSPORTER"/>
    <property type="match status" value="1"/>
</dbReference>
<dbReference type="GO" id="GO:1904680">
    <property type="term" value="F:peptide transmembrane transporter activity"/>
    <property type="evidence" value="ECO:0007669"/>
    <property type="project" value="TreeGrafter"/>
</dbReference>
<dbReference type="RefSeq" id="WP_115360257.1">
    <property type="nucleotide sequence ID" value="NZ_CP038012.1"/>
</dbReference>
<dbReference type="PANTHER" id="PTHR30290:SF9">
    <property type="entry name" value="OLIGOPEPTIDE-BINDING PROTEIN APPA"/>
    <property type="match status" value="1"/>
</dbReference>
<evidence type="ECO:0000256" key="2">
    <source>
        <dbReference type="ARBA" id="ARBA00022448"/>
    </source>
</evidence>
<keyword evidence="2" id="KW-0813">Transport</keyword>
<dbReference type="Gene3D" id="3.40.190.10">
    <property type="entry name" value="Periplasmic binding protein-like II"/>
    <property type="match status" value="1"/>
</dbReference>
<dbReference type="InterPro" id="IPR000914">
    <property type="entry name" value="SBP_5_dom"/>
</dbReference>
<dbReference type="GO" id="GO:0042597">
    <property type="term" value="C:periplasmic space"/>
    <property type="evidence" value="ECO:0007669"/>
    <property type="project" value="UniProtKB-ARBA"/>
</dbReference>
<protein>
    <submittedName>
        <fullName evidence="6">Glutathione-binding protein gsiB</fullName>
    </submittedName>
</protein>
<dbReference type="InterPro" id="IPR039424">
    <property type="entry name" value="SBP_5"/>
</dbReference>
<dbReference type="OrthoDB" id="9796817at2"/>
<sequence length="536" mass="60274">MQRKRNWSLLLIMTVVLSMFLAACAGGSSDSEEDNNSNESDSTTNEKALDFVIATISDAAKLDPHLSTDVPSYNVQNNLFDGLVKKDKDDQIVENLATNWEVIDDTTWVFELRDDVTFHDGEAFNAEVVKKNFERILDENIAAPRAFIFEMITDIEVLDEYKVQLTTEFPFAPLLAHLTHPVGAMVSPKSIDEDYAAMEEGKEPGSVINEHPVGTGFFKFDNWNHGTEVKLVKNDNYWGQEVQLNSVTFKAIPEGGTRLAELETGYAHLIEPVQPSEVALVEDSDNAFVDERLSSSLAYVGFNLEKEPFDNKLVRQAVTMLISQNDILEGIYEGHGLAATGPLAPGVFGHAENLKPLPHDPDKALELLKEAGYEDGFKTTLWTNDNQQRMDMAILIQEALKQANIEVDIEIVEWGAYLDKTANGEHDMFILGLTNPVGDADYFLSQLFHSENKGLSGNRTFYENPEVDKLLVEARQEIDENKRLELYTTIQEILIEDAPMMYVHHQSYLSGLSNSVENYWIDPSGYYKLQDITIKE</sequence>
<evidence type="ECO:0000256" key="3">
    <source>
        <dbReference type="ARBA" id="ARBA00022729"/>
    </source>
</evidence>
<dbReference type="InterPro" id="IPR030678">
    <property type="entry name" value="Peptide/Ni-bd"/>
</dbReference>
<evidence type="ECO:0000313" key="7">
    <source>
        <dbReference type="Proteomes" id="UP000254519"/>
    </source>
</evidence>
<evidence type="ECO:0000256" key="1">
    <source>
        <dbReference type="ARBA" id="ARBA00005695"/>
    </source>
</evidence>
<gene>
    <name evidence="6" type="primary">gsiB_2</name>
    <name evidence="6" type="ORF">NCTC4822_00811</name>
</gene>
<dbReference type="SUPFAM" id="SSF53850">
    <property type="entry name" value="Periplasmic binding protein-like II"/>
    <property type="match status" value="1"/>
</dbReference>
<dbReference type="Pfam" id="PF00496">
    <property type="entry name" value="SBP_bac_5"/>
    <property type="match status" value="1"/>
</dbReference>
<dbReference type="Gene3D" id="3.90.76.10">
    <property type="entry name" value="Dipeptide-binding Protein, Domain 1"/>
    <property type="match status" value="1"/>
</dbReference>
<dbReference type="Proteomes" id="UP000254519">
    <property type="component" value="Unassembled WGS sequence"/>
</dbReference>
<reference evidence="6 7" key="1">
    <citation type="submission" date="2018-06" db="EMBL/GenBank/DDBJ databases">
        <authorList>
            <consortium name="Pathogen Informatics"/>
            <person name="Doyle S."/>
        </authorList>
    </citation>
    <scope>NUCLEOTIDE SEQUENCE [LARGE SCALE GENOMIC DNA]</scope>
    <source>
        <strain evidence="7">ATCC 11859 / DSM 33 / NCIB 8841 / NCTC 4822</strain>
    </source>
</reference>
<evidence type="ECO:0000256" key="4">
    <source>
        <dbReference type="SAM" id="SignalP"/>
    </source>
</evidence>
<evidence type="ECO:0000313" key="6">
    <source>
        <dbReference type="EMBL" id="SUI99876.1"/>
    </source>
</evidence>
<dbReference type="EMBL" id="UGYZ01000002">
    <property type="protein sequence ID" value="SUI99876.1"/>
    <property type="molecule type" value="Genomic_DNA"/>
</dbReference>
<dbReference type="PROSITE" id="PS51257">
    <property type="entry name" value="PROKAR_LIPOPROTEIN"/>
    <property type="match status" value="1"/>
</dbReference>
<dbReference type="GO" id="GO:0043190">
    <property type="term" value="C:ATP-binding cassette (ABC) transporter complex"/>
    <property type="evidence" value="ECO:0007669"/>
    <property type="project" value="InterPro"/>
</dbReference>
<organism evidence="6 7">
    <name type="scientific">Sporosarcina pasteurii</name>
    <name type="common">Bacillus pasteurii</name>
    <dbReference type="NCBI Taxonomy" id="1474"/>
    <lineage>
        <taxon>Bacteria</taxon>
        <taxon>Bacillati</taxon>
        <taxon>Bacillota</taxon>
        <taxon>Bacilli</taxon>
        <taxon>Bacillales</taxon>
        <taxon>Caryophanaceae</taxon>
        <taxon>Sporosarcina</taxon>
    </lineage>
</organism>
<feature type="chain" id="PRO_5016664596" evidence="4">
    <location>
        <begin position="26"/>
        <end position="536"/>
    </location>
</feature>
<accession>A0A380BE08</accession>
<comment type="similarity">
    <text evidence="1">Belongs to the bacterial solute-binding protein 5 family.</text>
</comment>
<keyword evidence="3 4" id="KW-0732">Signal</keyword>
<feature type="signal peptide" evidence="4">
    <location>
        <begin position="1"/>
        <end position="25"/>
    </location>
</feature>
<dbReference type="Gene3D" id="3.10.105.10">
    <property type="entry name" value="Dipeptide-binding Protein, Domain 3"/>
    <property type="match status" value="1"/>
</dbReference>
<feature type="domain" description="Solute-binding protein family 5" evidence="5">
    <location>
        <begin position="92"/>
        <end position="453"/>
    </location>
</feature>
<name>A0A380BE08_SPOPA</name>
<dbReference type="PIRSF" id="PIRSF002741">
    <property type="entry name" value="MppA"/>
    <property type="match status" value="1"/>
</dbReference>
<dbReference type="CDD" id="cd08499">
    <property type="entry name" value="PBP2_Ylib_like"/>
    <property type="match status" value="1"/>
</dbReference>
<dbReference type="AlphaFoldDB" id="A0A380BE08"/>